<protein>
    <submittedName>
        <fullName evidence="2">Putative Porin</fullName>
    </submittedName>
</protein>
<reference evidence="2" key="1">
    <citation type="submission" date="2018-07" db="EMBL/GenBank/DDBJ databases">
        <authorList>
            <person name="Quirk P.G."/>
            <person name="Krulwich T.A."/>
        </authorList>
    </citation>
    <scope>NUCLEOTIDE SEQUENCE</scope>
</reference>
<dbReference type="PANTHER" id="PTHR37944:SF1">
    <property type="entry name" value="PORIN B"/>
    <property type="match status" value="1"/>
</dbReference>
<dbReference type="Gene3D" id="2.40.160.180">
    <property type="entry name" value="Carbohydrate-selective porin OprB"/>
    <property type="match status" value="1"/>
</dbReference>
<dbReference type="EMBL" id="UIDG01000064">
    <property type="protein sequence ID" value="SUS04909.1"/>
    <property type="molecule type" value="Genomic_DNA"/>
</dbReference>
<dbReference type="EMBL" id="UIDG01000206">
    <property type="protein sequence ID" value="SUS06452.1"/>
    <property type="molecule type" value="Genomic_DNA"/>
</dbReference>
<gene>
    <name evidence="1" type="ORF">DF3PB_1560006</name>
    <name evidence="2" type="ORF">DF3PB_2840002</name>
</gene>
<organism evidence="2">
    <name type="scientific">metagenome</name>
    <dbReference type="NCBI Taxonomy" id="256318"/>
    <lineage>
        <taxon>unclassified sequences</taxon>
        <taxon>metagenomes</taxon>
    </lineage>
</organism>
<proteinExistence type="predicted"/>
<dbReference type="InterPro" id="IPR007049">
    <property type="entry name" value="Carb-sel_porin_OprB"/>
</dbReference>
<dbReference type="PANTHER" id="PTHR37944">
    <property type="entry name" value="PORIN B"/>
    <property type="match status" value="1"/>
</dbReference>
<dbReference type="InterPro" id="IPR038673">
    <property type="entry name" value="OprB_sf"/>
</dbReference>
<accession>A0A380TD95</accession>
<dbReference type="InterPro" id="IPR052932">
    <property type="entry name" value="OprB_Porin"/>
</dbReference>
<dbReference type="AlphaFoldDB" id="A0A380TD95"/>
<dbReference type="GO" id="GO:0008643">
    <property type="term" value="P:carbohydrate transport"/>
    <property type="evidence" value="ECO:0007669"/>
    <property type="project" value="InterPro"/>
</dbReference>
<evidence type="ECO:0000313" key="2">
    <source>
        <dbReference type="EMBL" id="SUS06452.1"/>
    </source>
</evidence>
<sequence length="423" mass="45488">MRPPRNRPLLWAAAVLMLPTAALADGFDDWLQGDYATGTWGGLRTSLEDAGVTFEGGYTTDLMAVHNGNAGSGDGWAYAGRIDFGVELDFEKLAGIPGLSVYASGAWSSGSNLSDQQGGNLFAVQQVFTGREIRLSQLYVQQRLFEDVLTLKAGRVTTEEDFLASDVYANYVNGGINGVPGNVPGSNFGYTTAPFAQWGAVIAVEPIEHLRFAVGVYNADEKTIDDRRNGTRFTLDAEDGVFAVGEVSYAWNQVEEGEDGTEPSIPEGLPGLAKLGIFGESGDREDLKDGGDKDGNVGFYVSLEQMVYREADTADQGLTPWAVVAYQPRESINELPLFFGAGLVYKGLIPDRDEDSAAIGFFYGKLSGDINPGGSEKVLEFAYTLQLAPWFYVRPDLQFVFDPAGVSSADTAVVFGGEIGITF</sequence>
<evidence type="ECO:0000313" key="1">
    <source>
        <dbReference type="EMBL" id="SUS04909.1"/>
    </source>
</evidence>
<dbReference type="Pfam" id="PF04966">
    <property type="entry name" value="OprB"/>
    <property type="match status" value="1"/>
</dbReference>
<dbReference type="GO" id="GO:0016020">
    <property type="term" value="C:membrane"/>
    <property type="evidence" value="ECO:0007669"/>
    <property type="project" value="InterPro"/>
</dbReference>
<name>A0A380TD95_9ZZZZ</name>
<dbReference type="GO" id="GO:0015288">
    <property type="term" value="F:porin activity"/>
    <property type="evidence" value="ECO:0007669"/>
    <property type="project" value="InterPro"/>
</dbReference>